<dbReference type="RefSeq" id="XP_062680118.1">
    <property type="nucleotide sequence ID" value="XM_062828317.1"/>
</dbReference>
<evidence type="ECO:0000313" key="4">
    <source>
        <dbReference type="Proteomes" id="UP001278500"/>
    </source>
</evidence>
<keyword evidence="4" id="KW-1185">Reference proteome</keyword>
<evidence type="ECO:0000256" key="1">
    <source>
        <dbReference type="SAM" id="MobiDB-lite"/>
    </source>
</evidence>
<reference evidence="3" key="1">
    <citation type="journal article" date="2023" name="Mol. Phylogenet. Evol.">
        <title>Genome-scale phylogeny and comparative genomics of the fungal order Sordariales.</title>
        <authorList>
            <person name="Hensen N."/>
            <person name="Bonometti L."/>
            <person name="Westerberg I."/>
            <person name="Brannstrom I.O."/>
            <person name="Guillou S."/>
            <person name="Cros-Aarteil S."/>
            <person name="Calhoun S."/>
            <person name="Haridas S."/>
            <person name="Kuo A."/>
            <person name="Mondo S."/>
            <person name="Pangilinan J."/>
            <person name="Riley R."/>
            <person name="LaButti K."/>
            <person name="Andreopoulos B."/>
            <person name="Lipzen A."/>
            <person name="Chen C."/>
            <person name="Yan M."/>
            <person name="Daum C."/>
            <person name="Ng V."/>
            <person name="Clum A."/>
            <person name="Steindorff A."/>
            <person name="Ohm R.A."/>
            <person name="Martin F."/>
            <person name="Silar P."/>
            <person name="Natvig D.O."/>
            <person name="Lalanne C."/>
            <person name="Gautier V."/>
            <person name="Ament-Velasquez S.L."/>
            <person name="Kruys A."/>
            <person name="Hutchinson M.I."/>
            <person name="Powell A.J."/>
            <person name="Barry K."/>
            <person name="Miller A.N."/>
            <person name="Grigoriev I.V."/>
            <person name="Debuchy R."/>
            <person name="Gladieux P."/>
            <person name="Hiltunen Thoren M."/>
            <person name="Johannesson H."/>
        </authorList>
    </citation>
    <scope>NUCLEOTIDE SEQUENCE</scope>
    <source>
        <strain evidence="3">CBS 560.94</strain>
    </source>
</reference>
<feature type="compositionally biased region" description="Basic and acidic residues" evidence="1">
    <location>
        <begin position="109"/>
        <end position="121"/>
    </location>
</feature>
<dbReference type="InterPro" id="IPR010730">
    <property type="entry name" value="HET"/>
</dbReference>
<organism evidence="3 4">
    <name type="scientific">Neurospora tetraspora</name>
    <dbReference type="NCBI Taxonomy" id="94610"/>
    <lineage>
        <taxon>Eukaryota</taxon>
        <taxon>Fungi</taxon>
        <taxon>Dikarya</taxon>
        <taxon>Ascomycota</taxon>
        <taxon>Pezizomycotina</taxon>
        <taxon>Sordariomycetes</taxon>
        <taxon>Sordariomycetidae</taxon>
        <taxon>Sordariales</taxon>
        <taxon>Sordariaceae</taxon>
        <taxon>Neurospora</taxon>
    </lineage>
</organism>
<dbReference type="GeneID" id="87865471"/>
<name>A0AAE0MQ29_9PEZI</name>
<gene>
    <name evidence="3" type="ORF">B0H65DRAFT_509470</name>
</gene>
<feature type="region of interest" description="Disordered" evidence="1">
    <location>
        <begin position="109"/>
        <end position="132"/>
    </location>
</feature>
<accession>A0AAE0MQ29</accession>
<dbReference type="EMBL" id="JAUEPP010000005">
    <property type="protein sequence ID" value="KAK3342325.1"/>
    <property type="molecule type" value="Genomic_DNA"/>
</dbReference>
<protein>
    <submittedName>
        <fullName evidence="3">Heterokaryon incompatibility protein-domain-containing protein</fullName>
    </submittedName>
</protein>
<feature type="domain" description="Heterokaryon incompatibility" evidence="2">
    <location>
        <begin position="231"/>
        <end position="415"/>
    </location>
</feature>
<proteinExistence type="predicted"/>
<sequence>MEPNRLCKRCSRALTASKTLWQPRPVGDPDWAGERFFHGKNAKQMLIDSVIAAGCHLCTQVSQEHNFSRAGDDQRVMVECRRSRAFEGDGRDIPIVSFSATSRAKWDDKWASLPDPSKDEEPQGDSATTPLATFKLERTDGAKSLLPQRLSDGSMFALPSSTDSPEAFGLVRHWLDDCLNNHPECKGSNFERLPTRLVDVGVADNNGQKKLTRPRIFVPNATSQTPATIPYLTLSHSWALTGSSLRLTTKNIEDWQKPEAAEHGGIPIDGLAQTFLDAMRITQQLGYRYIWIDSLCIIQDSSEDWKREAQTMAAVYGNSLLTIFASGMGMAGGQGANADTCFSGRNPLKVYSPIITSPLSDGAMGGGAQSEENVNTAGRTSFYAIREKHKTNVDEMLWGATQKNPLLSRGWIVQERLLSPRIIYYGADELYWECRLHAVSESCPFGTGLKKDAEASQSIWTANAKSVYQDLQDPFPASLKTGMDMGNDNEDAKYAQHLHELAACWTTLLTYYTATGLTYPSDRLIALAGMVTAIEESKGWTYTLGSWQELWPFDLLWGFSTVLNVEMFNPGWYPDDSEKRRQDRDEMAQKLLKRQSYPESHASTTLGLPSWSWAATEAPKSFWFGSSGSLTWKCQVDVFGRTTTGMQESGILALKTYKKQLYDVPSIDLILTWDDGENFYSKDEVCCLLVLDHLARGGRRALQLGLMVVQVQMAENSPSCEVTDDTGAMTGMRFYCRRVGKWENYWGPLVINRNKDEETAVYLC</sequence>
<comment type="caution">
    <text evidence="3">The sequence shown here is derived from an EMBL/GenBank/DDBJ whole genome shotgun (WGS) entry which is preliminary data.</text>
</comment>
<reference evidence="3" key="2">
    <citation type="submission" date="2023-06" db="EMBL/GenBank/DDBJ databases">
        <authorList>
            <consortium name="Lawrence Berkeley National Laboratory"/>
            <person name="Haridas S."/>
            <person name="Hensen N."/>
            <person name="Bonometti L."/>
            <person name="Westerberg I."/>
            <person name="Brannstrom I.O."/>
            <person name="Guillou S."/>
            <person name="Cros-Aarteil S."/>
            <person name="Calhoun S."/>
            <person name="Kuo A."/>
            <person name="Mondo S."/>
            <person name="Pangilinan J."/>
            <person name="Riley R."/>
            <person name="Labutti K."/>
            <person name="Andreopoulos B."/>
            <person name="Lipzen A."/>
            <person name="Chen C."/>
            <person name="Yanf M."/>
            <person name="Daum C."/>
            <person name="Ng V."/>
            <person name="Clum A."/>
            <person name="Steindorff A."/>
            <person name="Ohm R."/>
            <person name="Martin F."/>
            <person name="Silar P."/>
            <person name="Natvig D."/>
            <person name="Lalanne C."/>
            <person name="Gautier V."/>
            <person name="Ament-Velasquez S.L."/>
            <person name="Kruys A."/>
            <person name="Hutchinson M.I."/>
            <person name="Powell A.J."/>
            <person name="Barry K."/>
            <person name="Miller A.N."/>
            <person name="Grigoriev I.V."/>
            <person name="Debuchy R."/>
            <person name="Gladieux P."/>
            <person name="Thoren M.H."/>
            <person name="Johannesson H."/>
        </authorList>
    </citation>
    <scope>NUCLEOTIDE SEQUENCE</scope>
    <source>
        <strain evidence="3">CBS 560.94</strain>
    </source>
</reference>
<evidence type="ECO:0000313" key="3">
    <source>
        <dbReference type="EMBL" id="KAK3342325.1"/>
    </source>
</evidence>
<evidence type="ECO:0000259" key="2">
    <source>
        <dbReference type="Pfam" id="PF06985"/>
    </source>
</evidence>
<dbReference type="PANTHER" id="PTHR33112:SF8">
    <property type="entry name" value="HETEROKARYON INCOMPATIBILITY DOMAIN-CONTAINING PROTEIN"/>
    <property type="match status" value="1"/>
</dbReference>
<dbReference type="PANTHER" id="PTHR33112">
    <property type="entry name" value="DOMAIN PROTEIN, PUTATIVE-RELATED"/>
    <property type="match status" value="1"/>
</dbReference>
<dbReference type="Proteomes" id="UP001278500">
    <property type="component" value="Unassembled WGS sequence"/>
</dbReference>
<dbReference type="Pfam" id="PF06985">
    <property type="entry name" value="HET"/>
    <property type="match status" value="1"/>
</dbReference>
<dbReference type="AlphaFoldDB" id="A0AAE0MQ29"/>